<keyword evidence="2" id="KW-1185">Reference proteome</keyword>
<protein>
    <submittedName>
        <fullName evidence="1">Uncharacterized protein</fullName>
    </submittedName>
</protein>
<accession>A0A6B9LHC5</accession>
<name>A0A6B9LHC5_9CAUD</name>
<sequence>MAIRGCCRIKNRPHKYKLILKIMTDTSNNSEFQQSCITAVMPRFFFWRFVFTYPDKSKGYTVRKAESKEQATEDFNRIFPELKYYRIDFLNEA</sequence>
<dbReference type="EMBL" id="MN812234">
    <property type="protein sequence ID" value="QHB40583.1"/>
    <property type="molecule type" value="Genomic_DNA"/>
</dbReference>
<organism evidence="1 2">
    <name type="scientific">Flavobacterium phage vB_FspS_snusmum6-1</name>
    <dbReference type="NCBI Taxonomy" id="2686273"/>
    <lineage>
        <taxon>Viruses</taxon>
        <taxon>Duplodnaviria</taxon>
        <taxon>Heunggongvirae</taxon>
        <taxon>Uroviricota</taxon>
        <taxon>Caudoviricetes</taxon>
        <taxon>Muminvirus</taxon>
        <taxon>Muminvirus snusmum</taxon>
    </lineage>
</organism>
<proteinExistence type="predicted"/>
<evidence type="ECO:0000313" key="2">
    <source>
        <dbReference type="Proteomes" id="UP000464215"/>
    </source>
</evidence>
<reference evidence="1 2" key="1">
    <citation type="journal article" date="2020" name="Viruses">
        <title>Diversity and Host Interactions Among Virulent and Temperate Baltic Sea Flavobacterium Phages.</title>
        <authorList>
            <person name="Nilsson E."/>
            <person name="Bayfield O.W."/>
            <person name="Lundin D."/>
            <person name="Antson A.A."/>
            <person name="Holmfeldt K."/>
        </authorList>
    </citation>
    <scope>NUCLEOTIDE SEQUENCE [LARGE SCALE GENOMIC DNA]</scope>
</reference>
<dbReference type="Proteomes" id="UP000464215">
    <property type="component" value="Segment"/>
</dbReference>
<evidence type="ECO:0000313" key="1">
    <source>
        <dbReference type="EMBL" id="QHB40583.1"/>
    </source>
</evidence>
<gene>
    <name evidence="1" type="ORF">snusmum61_gp009</name>
</gene>